<feature type="domain" description="FAD-dependent oxidoreductase 2 FAD-binding" evidence="6">
    <location>
        <begin position="31"/>
        <end position="453"/>
    </location>
</feature>
<comment type="cofactor">
    <cofactor evidence="1">
        <name>FAD</name>
        <dbReference type="ChEBI" id="CHEBI:57692"/>
    </cofactor>
</comment>
<dbReference type="Gene3D" id="3.90.700.10">
    <property type="entry name" value="Succinate dehydrogenase/fumarate reductase flavoprotein, catalytic domain"/>
    <property type="match status" value="1"/>
</dbReference>
<dbReference type="InterPro" id="IPR027477">
    <property type="entry name" value="Succ_DH/fumarate_Rdtase_cat_sf"/>
</dbReference>
<dbReference type="PANTHER" id="PTHR43400">
    <property type="entry name" value="FUMARATE REDUCTASE"/>
    <property type="match status" value="1"/>
</dbReference>
<dbReference type="InterPro" id="IPR036188">
    <property type="entry name" value="FAD/NAD-bd_sf"/>
</dbReference>
<keyword evidence="8" id="KW-1185">Reference proteome</keyword>
<comment type="similarity">
    <text evidence="5">Belongs to the FAD-dependent oxidoreductase 2 family. FRD/SDH subfamily.</text>
</comment>
<evidence type="ECO:0000256" key="4">
    <source>
        <dbReference type="ARBA" id="ARBA00023002"/>
    </source>
</evidence>
<evidence type="ECO:0000256" key="3">
    <source>
        <dbReference type="ARBA" id="ARBA00022827"/>
    </source>
</evidence>
<evidence type="ECO:0000313" key="8">
    <source>
        <dbReference type="Proteomes" id="UP000640335"/>
    </source>
</evidence>
<accession>A0ABR8Q0L7</accession>
<evidence type="ECO:0000313" key="7">
    <source>
        <dbReference type="EMBL" id="MBD7913957.1"/>
    </source>
</evidence>
<dbReference type="Proteomes" id="UP000640335">
    <property type="component" value="Unassembled WGS sequence"/>
</dbReference>
<dbReference type="SUPFAM" id="SSF56425">
    <property type="entry name" value="Succinate dehydrogenase/fumarate reductase flavoprotein, catalytic domain"/>
    <property type="match status" value="1"/>
</dbReference>
<dbReference type="InterPro" id="IPR010960">
    <property type="entry name" value="Flavocytochrome_c"/>
</dbReference>
<gene>
    <name evidence="7" type="ORF">H9660_02235</name>
</gene>
<organism evidence="7 8">
    <name type="scientific">Clostridium gallinarum</name>
    <dbReference type="NCBI Taxonomy" id="2762246"/>
    <lineage>
        <taxon>Bacteria</taxon>
        <taxon>Bacillati</taxon>
        <taxon>Bacillota</taxon>
        <taxon>Clostridia</taxon>
        <taxon>Eubacteriales</taxon>
        <taxon>Clostridiaceae</taxon>
        <taxon>Clostridium</taxon>
    </lineage>
</organism>
<evidence type="ECO:0000256" key="5">
    <source>
        <dbReference type="RuleBase" id="RU366062"/>
    </source>
</evidence>
<protein>
    <submittedName>
        <fullName evidence="7">Flavocytochrome c</fullName>
    </submittedName>
</protein>
<dbReference type="SUPFAM" id="SSF51905">
    <property type="entry name" value="FAD/NAD(P)-binding domain"/>
    <property type="match status" value="1"/>
</dbReference>
<keyword evidence="3 5" id="KW-0274">FAD</keyword>
<dbReference type="InterPro" id="IPR050315">
    <property type="entry name" value="FAD-oxidoreductase_2"/>
</dbReference>
<dbReference type="PROSITE" id="PS51257">
    <property type="entry name" value="PROKAR_LIPOPROTEIN"/>
    <property type="match status" value="1"/>
</dbReference>
<keyword evidence="2 5" id="KW-0285">Flavoprotein</keyword>
<sequence>MKKRSIALTLATIIVSSFTLVSCGTKKEATDIVIIGAGGAGLAAAVQAKQAGAENIIVLEKMPMTGGNTNKATGGMNAAESTPQKNAGIEDSIETMIADTMKGGKNLNDPELVEVLANEAKDGIDWLIDLGADLNEVARAGGATNDRIHRPVGGAAVGPTIVKTLDSTAKELGVDIRTWNEVTEILTDKEGKVSGVKVKDKEDKEYVINSKAVVVAAGGFGANKEMIAKYREEIKDFATTNHPGATGDGIIMAEKLGAALTDIEQIQIHPTGVPELGLLITEGVRGDGAILVNKSGKRFYNELETRDNVAAAILKEEDGEAFLIFEDNVREGLHAIEEYVNAGVVVEAESVEALAEKIGVDGATLKTTIDEYNTAIDNQLDPLGRTSLVKKLNKGNFYAIKISPIIHHTMGGLKINTNTEVIDTNGNVIPGLFAAGEVTGGVHGANRLGGNAVADIIVFGRRAGTMAAEFVK</sequence>
<evidence type="ECO:0000259" key="6">
    <source>
        <dbReference type="Pfam" id="PF00890"/>
    </source>
</evidence>
<dbReference type="RefSeq" id="WP_191748125.1">
    <property type="nucleotide sequence ID" value="NZ_JACSQZ010000005.1"/>
</dbReference>
<dbReference type="PRINTS" id="PR00368">
    <property type="entry name" value="FADPNR"/>
</dbReference>
<dbReference type="Pfam" id="PF00890">
    <property type="entry name" value="FAD_binding_2"/>
    <property type="match status" value="1"/>
</dbReference>
<proteinExistence type="inferred from homology"/>
<evidence type="ECO:0000256" key="2">
    <source>
        <dbReference type="ARBA" id="ARBA00022630"/>
    </source>
</evidence>
<dbReference type="EMBL" id="JACSQZ010000005">
    <property type="protein sequence ID" value="MBD7913957.1"/>
    <property type="molecule type" value="Genomic_DNA"/>
</dbReference>
<name>A0ABR8Q0L7_9CLOT</name>
<comment type="caution">
    <text evidence="7">The sequence shown here is derived from an EMBL/GenBank/DDBJ whole genome shotgun (WGS) entry which is preliminary data.</text>
</comment>
<evidence type="ECO:0000256" key="1">
    <source>
        <dbReference type="ARBA" id="ARBA00001974"/>
    </source>
</evidence>
<dbReference type="Gene3D" id="3.50.50.60">
    <property type="entry name" value="FAD/NAD(P)-binding domain"/>
    <property type="match status" value="1"/>
</dbReference>
<dbReference type="InterPro" id="IPR003953">
    <property type="entry name" value="FAD-dep_OxRdtase_2_FAD-bd"/>
</dbReference>
<reference evidence="7 8" key="1">
    <citation type="submission" date="2020-08" db="EMBL/GenBank/DDBJ databases">
        <title>A Genomic Blueprint of the Chicken Gut Microbiome.</title>
        <authorList>
            <person name="Gilroy R."/>
            <person name="Ravi A."/>
            <person name="Getino M."/>
            <person name="Pursley I."/>
            <person name="Horton D.L."/>
            <person name="Alikhan N.-F."/>
            <person name="Baker D."/>
            <person name="Gharbi K."/>
            <person name="Hall N."/>
            <person name="Watson M."/>
            <person name="Adriaenssens E.M."/>
            <person name="Foster-Nyarko E."/>
            <person name="Jarju S."/>
            <person name="Secka A."/>
            <person name="Antonio M."/>
            <person name="Oren A."/>
            <person name="Chaudhuri R."/>
            <person name="La Ragione R.M."/>
            <person name="Hildebrand F."/>
            <person name="Pallen M.J."/>
        </authorList>
    </citation>
    <scope>NUCLEOTIDE SEQUENCE [LARGE SCALE GENOMIC DNA]</scope>
    <source>
        <strain evidence="7 8">Sa3CUN1</strain>
    </source>
</reference>
<feature type="signal peptide" evidence="5">
    <location>
        <begin position="1"/>
        <end position="21"/>
    </location>
</feature>
<keyword evidence="4 5" id="KW-0560">Oxidoreductase</keyword>
<feature type="chain" id="PRO_5044985040" evidence="5">
    <location>
        <begin position="22"/>
        <end position="472"/>
    </location>
</feature>
<dbReference type="NCBIfam" id="TIGR01813">
    <property type="entry name" value="flavo_cyto_c"/>
    <property type="match status" value="1"/>
</dbReference>
<dbReference type="PANTHER" id="PTHR43400:SF7">
    <property type="entry name" value="FAD-DEPENDENT OXIDOREDUCTASE 2 FAD BINDING DOMAIN-CONTAINING PROTEIN"/>
    <property type="match status" value="1"/>
</dbReference>
<keyword evidence="5" id="KW-0732">Signal</keyword>